<keyword evidence="1" id="KW-0175">Coiled coil</keyword>
<dbReference type="Gene3D" id="1.20.120.450">
    <property type="entry name" value="dinb family like domain"/>
    <property type="match status" value="1"/>
</dbReference>
<protein>
    <recommendedName>
        <fullName evidence="4">DUF1993 domain-containing protein</fullName>
    </recommendedName>
</protein>
<dbReference type="InterPro" id="IPR034660">
    <property type="entry name" value="DinB/YfiT-like"/>
</dbReference>
<dbReference type="EMBL" id="CABFNS010000936">
    <property type="protein sequence ID" value="VUC37078.1"/>
    <property type="molecule type" value="Genomic_DNA"/>
</dbReference>
<reference evidence="2 3" key="1">
    <citation type="submission" date="2019-06" db="EMBL/GenBank/DDBJ databases">
        <authorList>
            <person name="Broberg M."/>
        </authorList>
    </citation>
    <scope>NUCLEOTIDE SEQUENCE [LARGE SCALE GENOMIC DNA]</scope>
</reference>
<evidence type="ECO:0000256" key="1">
    <source>
        <dbReference type="SAM" id="Coils"/>
    </source>
</evidence>
<dbReference type="Pfam" id="PF09351">
    <property type="entry name" value="DUF1993"/>
    <property type="match status" value="1"/>
</dbReference>
<feature type="coiled-coil region" evidence="1">
    <location>
        <begin position="80"/>
        <end position="107"/>
    </location>
</feature>
<evidence type="ECO:0008006" key="4">
    <source>
        <dbReference type="Google" id="ProtNLM"/>
    </source>
</evidence>
<dbReference type="Proteomes" id="UP000766486">
    <property type="component" value="Unassembled WGS sequence"/>
</dbReference>
<dbReference type="SUPFAM" id="SSF109854">
    <property type="entry name" value="DinB/YfiT-like putative metalloenzymes"/>
    <property type="match status" value="1"/>
</dbReference>
<gene>
    <name evidence="2" type="ORF">CLO192961_LOCUS462846</name>
</gene>
<accession>A0ABY6V023</accession>
<keyword evidence="3" id="KW-1185">Reference proteome</keyword>
<dbReference type="PANTHER" id="PTHR36922">
    <property type="entry name" value="BLL2446 PROTEIN"/>
    <property type="match status" value="1"/>
</dbReference>
<sequence>MASLTLYDTVVPVLIRGLNTFDHVLTQAEKYAKEKNEDVNSYVQDRLVEDQLPLGFQVQNTSKAVQVAIGRLTGTEPAFFENNEKTIDDLHNRIKKTLDQLKALDVAQVNARAGQEVDLMNSVVPWTGFSHKVTVQQAVLTHNFPNFFFHITTAYSILRAKGVPLGKRDFIAEFLGF</sequence>
<name>A0ABY6V023_BIOOC</name>
<dbReference type="PANTHER" id="PTHR36922:SF1">
    <property type="entry name" value="DUF1993 DOMAIN-CONTAINING PROTEIN"/>
    <property type="match status" value="1"/>
</dbReference>
<evidence type="ECO:0000313" key="2">
    <source>
        <dbReference type="EMBL" id="VUC37078.1"/>
    </source>
</evidence>
<organism evidence="2 3">
    <name type="scientific">Bionectria ochroleuca</name>
    <name type="common">Gliocladium roseum</name>
    <dbReference type="NCBI Taxonomy" id="29856"/>
    <lineage>
        <taxon>Eukaryota</taxon>
        <taxon>Fungi</taxon>
        <taxon>Dikarya</taxon>
        <taxon>Ascomycota</taxon>
        <taxon>Pezizomycotina</taxon>
        <taxon>Sordariomycetes</taxon>
        <taxon>Hypocreomycetidae</taxon>
        <taxon>Hypocreales</taxon>
        <taxon>Bionectriaceae</taxon>
        <taxon>Clonostachys</taxon>
    </lineage>
</organism>
<evidence type="ECO:0000313" key="3">
    <source>
        <dbReference type="Proteomes" id="UP000766486"/>
    </source>
</evidence>
<proteinExistence type="predicted"/>
<dbReference type="InterPro" id="IPR018531">
    <property type="entry name" value="DUF1993"/>
</dbReference>
<comment type="caution">
    <text evidence="2">The sequence shown here is derived from an EMBL/GenBank/DDBJ whole genome shotgun (WGS) entry which is preliminary data.</text>
</comment>